<keyword evidence="5 10" id="KW-0547">Nucleotide-binding</keyword>
<keyword evidence="6" id="KW-0460">Magnesium</keyword>
<dbReference type="GO" id="GO:0046872">
    <property type="term" value="F:metal ion binding"/>
    <property type="evidence" value="ECO:0007669"/>
    <property type="project" value="UniProtKB-KW"/>
</dbReference>
<keyword evidence="13" id="KW-1185">Reference proteome</keyword>
<dbReference type="NCBIfam" id="TIGR03598">
    <property type="entry name" value="GTPase_YsxC"/>
    <property type="match status" value="1"/>
</dbReference>
<reference evidence="12 13" key="1">
    <citation type="submission" date="2019-12" db="EMBL/GenBank/DDBJ databases">
        <title>Genomic-based taxomic classification of the family Erythrobacteraceae.</title>
        <authorList>
            <person name="Xu L."/>
        </authorList>
    </citation>
    <scope>NUCLEOTIDE SEQUENCE [LARGE SCALE GENOMIC DNA]</scope>
    <source>
        <strain evidence="12 13">LMG 29519</strain>
    </source>
</reference>
<proteinExistence type="inferred from homology"/>
<organism evidence="12 13">
    <name type="scientific">Alteriqipengyuania halimionae</name>
    <dbReference type="NCBI Taxonomy" id="1926630"/>
    <lineage>
        <taxon>Bacteria</taxon>
        <taxon>Pseudomonadati</taxon>
        <taxon>Pseudomonadota</taxon>
        <taxon>Alphaproteobacteria</taxon>
        <taxon>Sphingomonadales</taxon>
        <taxon>Erythrobacteraceae</taxon>
        <taxon>Alteriqipengyuania</taxon>
    </lineage>
</organism>
<feature type="domain" description="EngB-type G" evidence="11">
    <location>
        <begin position="44"/>
        <end position="221"/>
    </location>
</feature>
<dbReference type="PANTHER" id="PTHR11649">
    <property type="entry name" value="MSS1/TRME-RELATED GTP-BINDING PROTEIN"/>
    <property type="match status" value="1"/>
</dbReference>
<dbReference type="Pfam" id="PF01926">
    <property type="entry name" value="MMR_HSR1"/>
    <property type="match status" value="1"/>
</dbReference>
<evidence type="ECO:0000256" key="1">
    <source>
        <dbReference type="ARBA" id="ARBA00001946"/>
    </source>
</evidence>
<evidence type="ECO:0000313" key="13">
    <source>
        <dbReference type="Proteomes" id="UP000429229"/>
    </source>
</evidence>
<comment type="cofactor">
    <cofactor evidence="1">
        <name>Mg(2+)</name>
        <dbReference type="ChEBI" id="CHEBI:18420"/>
    </cofactor>
</comment>
<evidence type="ECO:0000259" key="11">
    <source>
        <dbReference type="PROSITE" id="PS51706"/>
    </source>
</evidence>
<evidence type="ECO:0000256" key="7">
    <source>
        <dbReference type="ARBA" id="ARBA00023134"/>
    </source>
</evidence>
<dbReference type="InterPro" id="IPR030393">
    <property type="entry name" value="G_ENGB_dom"/>
</dbReference>
<comment type="caution">
    <text evidence="12">The sequence shown here is derived from an EMBL/GenBank/DDBJ whole genome shotgun (WGS) entry which is preliminary data.</text>
</comment>
<evidence type="ECO:0000256" key="3">
    <source>
        <dbReference type="ARBA" id="ARBA00022618"/>
    </source>
</evidence>
<dbReference type="AlphaFoldDB" id="A0A6I4U2J6"/>
<accession>A0A6I4U2J6</accession>
<dbReference type="OrthoDB" id="9804921at2"/>
<dbReference type="CDD" id="cd01876">
    <property type="entry name" value="YihA_EngB"/>
    <property type="match status" value="1"/>
</dbReference>
<dbReference type="InterPro" id="IPR005225">
    <property type="entry name" value="Small_GTP-bd"/>
</dbReference>
<dbReference type="HAMAP" id="MF_00321">
    <property type="entry name" value="GTPase_EngB"/>
    <property type="match status" value="1"/>
</dbReference>
<dbReference type="EMBL" id="WTYR01000001">
    <property type="protein sequence ID" value="MXP10240.1"/>
    <property type="molecule type" value="Genomic_DNA"/>
</dbReference>
<dbReference type="PANTHER" id="PTHR11649:SF13">
    <property type="entry name" value="ENGB-TYPE G DOMAIN-CONTAINING PROTEIN"/>
    <property type="match status" value="1"/>
</dbReference>
<dbReference type="GO" id="GO:0005829">
    <property type="term" value="C:cytosol"/>
    <property type="evidence" value="ECO:0007669"/>
    <property type="project" value="TreeGrafter"/>
</dbReference>
<dbReference type="InterPro" id="IPR006073">
    <property type="entry name" value="GTP-bd"/>
</dbReference>
<evidence type="ECO:0000256" key="9">
    <source>
        <dbReference type="ARBA" id="ARBA00023306"/>
    </source>
</evidence>
<dbReference type="Gene3D" id="3.40.50.300">
    <property type="entry name" value="P-loop containing nucleotide triphosphate hydrolases"/>
    <property type="match status" value="1"/>
</dbReference>
<sequence length="221" mass="24112">MDAEQQDAGAAPDQELIERARKLFSGRVEFLLSAPLLKFLPEPDVPEIAFAGRSNVGKSSLINALTGRKAIARTSVTPGRTQELNLFEIGSPTQFRLVDMPGYGFAKAPPKVVEKWKKLVYAYLRGRPVLNRALVLIDARRGITKHDEDMMDMLDTAAASYRVVLTKADKLKASELDKVAQATAEALAKRPAAFPVLHITSSEKGMGIPELRAAVLADSEL</sequence>
<evidence type="ECO:0000256" key="2">
    <source>
        <dbReference type="ARBA" id="ARBA00009638"/>
    </source>
</evidence>
<dbReference type="Proteomes" id="UP000429229">
    <property type="component" value="Unassembled WGS sequence"/>
</dbReference>
<comment type="function">
    <text evidence="10">Necessary for normal cell division and for the maintenance of normal septation.</text>
</comment>
<evidence type="ECO:0000256" key="8">
    <source>
        <dbReference type="ARBA" id="ARBA00023210"/>
    </source>
</evidence>
<comment type="similarity">
    <text evidence="2 10">Belongs to the TRAFAC class TrmE-Era-EngA-EngB-Septin-like GTPase superfamily. EngB GTPase family.</text>
</comment>
<evidence type="ECO:0000256" key="4">
    <source>
        <dbReference type="ARBA" id="ARBA00022723"/>
    </source>
</evidence>
<dbReference type="InterPro" id="IPR027417">
    <property type="entry name" value="P-loop_NTPase"/>
</dbReference>
<dbReference type="GO" id="GO:0000917">
    <property type="term" value="P:division septum assembly"/>
    <property type="evidence" value="ECO:0007669"/>
    <property type="project" value="UniProtKB-KW"/>
</dbReference>
<keyword evidence="4" id="KW-0479">Metal-binding</keyword>
<dbReference type="SUPFAM" id="SSF52540">
    <property type="entry name" value="P-loop containing nucleoside triphosphate hydrolases"/>
    <property type="match status" value="1"/>
</dbReference>
<dbReference type="PROSITE" id="PS51706">
    <property type="entry name" value="G_ENGB"/>
    <property type="match status" value="1"/>
</dbReference>
<gene>
    <name evidence="10" type="primary">engB</name>
    <name evidence="12" type="ORF">GRI68_08605</name>
</gene>
<evidence type="ECO:0000256" key="10">
    <source>
        <dbReference type="HAMAP-Rule" id="MF_00321"/>
    </source>
</evidence>
<keyword evidence="9 10" id="KW-0131">Cell cycle</keyword>
<name>A0A6I4U2J6_9SPHN</name>
<dbReference type="GO" id="GO:0005525">
    <property type="term" value="F:GTP binding"/>
    <property type="evidence" value="ECO:0007669"/>
    <property type="project" value="UniProtKB-UniRule"/>
</dbReference>
<keyword evidence="8 10" id="KW-0717">Septation</keyword>
<evidence type="ECO:0000256" key="6">
    <source>
        <dbReference type="ARBA" id="ARBA00022842"/>
    </source>
</evidence>
<dbReference type="InterPro" id="IPR019987">
    <property type="entry name" value="GTP-bd_ribosome_bio_YsxC"/>
</dbReference>
<evidence type="ECO:0000256" key="5">
    <source>
        <dbReference type="ARBA" id="ARBA00022741"/>
    </source>
</evidence>
<keyword evidence="7 10" id="KW-0342">GTP-binding</keyword>
<protein>
    <recommendedName>
        <fullName evidence="10">Probable GTP-binding protein EngB</fullName>
    </recommendedName>
</protein>
<dbReference type="NCBIfam" id="TIGR00231">
    <property type="entry name" value="small_GTP"/>
    <property type="match status" value="1"/>
</dbReference>
<dbReference type="RefSeq" id="WP_160616864.1">
    <property type="nucleotide sequence ID" value="NZ_WTYR01000001.1"/>
</dbReference>
<keyword evidence="3 10" id="KW-0132">Cell division</keyword>
<evidence type="ECO:0000313" key="12">
    <source>
        <dbReference type="EMBL" id="MXP10240.1"/>
    </source>
</evidence>